<reference evidence="12 13" key="1">
    <citation type="journal article" date="2019" name="Int. J. Syst. Evol. Microbiol.">
        <title>The Global Catalogue of Microorganisms (GCM) 10K type strain sequencing project: providing services to taxonomists for standard genome sequencing and annotation.</title>
        <authorList>
            <consortium name="The Broad Institute Genomics Platform"/>
            <consortium name="The Broad Institute Genome Sequencing Center for Infectious Disease"/>
            <person name="Wu L."/>
            <person name="Ma J."/>
        </authorList>
    </citation>
    <scope>NUCLEOTIDE SEQUENCE [LARGE SCALE GENOMIC DNA]</scope>
    <source>
        <strain evidence="12 13">JCM 16009</strain>
    </source>
</reference>
<evidence type="ECO:0000256" key="4">
    <source>
        <dbReference type="ARBA" id="ARBA00022679"/>
    </source>
</evidence>
<comment type="caution">
    <text evidence="12">The sequence shown here is derived from an EMBL/GenBank/DDBJ whole genome shotgun (WGS) entry which is preliminary data.</text>
</comment>
<dbReference type="InterPro" id="IPR003594">
    <property type="entry name" value="HATPase_dom"/>
</dbReference>
<keyword evidence="9" id="KW-1133">Transmembrane helix</keyword>
<dbReference type="InterPro" id="IPR050482">
    <property type="entry name" value="Sensor_HK_TwoCompSys"/>
</dbReference>
<feature type="transmembrane region" description="Helical" evidence="9">
    <location>
        <begin position="89"/>
        <end position="107"/>
    </location>
</feature>
<feature type="domain" description="Signal transduction histidine kinase subgroup 3 dimerisation and phosphoacceptor" evidence="11">
    <location>
        <begin position="167"/>
        <end position="226"/>
    </location>
</feature>
<feature type="transmembrane region" description="Helical" evidence="9">
    <location>
        <begin position="12"/>
        <end position="32"/>
    </location>
</feature>
<dbReference type="InterPro" id="IPR011712">
    <property type="entry name" value="Sig_transdc_His_kin_sub3_dim/P"/>
</dbReference>
<evidence type="ECO:0000256" key="9">
    <source>
        <dbReference type="SAM" id="Phobius"/>
    </source>
</evidence>
<evidence type="ECO:0000256" key="3">
    <source>
        <dbReference type="ARBA" id="ARBA00022553"/>
    </source>
</evidence>
<keyword evidence="9" id="KW-0812">Transmembrane</keyword>
<evidence type="ECO:0000313" key="13">
    <source>
        <dbReference type="Proteomes" id="UP001500449"/>
    </source>
</evidence>
<dbReference type="PANTHER" id="PTHR24421">
    <property type="entry name" value="NITRATE/NITRITE SENSOR PROTEIN NARX-RELATED"/>
    <property type="match status" value="1"/>
</dbReference>
<dbReference type="CDD" id="cd16917">
    <property type="entry name" value="HATPase_UhpB-NarQ-NarX-like"/>
    <property type="match status" value="1"/>
</dbReference>
<evidence type="ECO:0000256" key="8">
    <source>
        <dbReference type="ARBA" id="ARBA00023012"/>
    </source>
</evidence>
<feature type="domain" description="Histidine kinase/HSP90-like ATPase" evidence="10">
    <location>
        <begin position="267"/>
        <end position="356"/>
    </location>
</feature>
<dbReference type="SUPFAM" id="SSF55874">
    <property type="entry name" value="ATPase domain of HSP90 chaperone/DNA topoisomerase II/histidine kinase"/>
    <property type="match status" value="1"/>
</dbReference>
<keyword evidence="4" id="KW-0808">Transferase</keyword>
<name>A0ABN2NGQ9_9PSEU</name>
<keyword evidence="9" id="KW-0472">Membrane</keyword>
<keyword evidence="13" id="KW-1185">Reference proteome</keyword>
<dbReference type="Gene3D" id="1.20.5.1930">
    <property type="match status" value="1"/>
</dbReference>
<sequence length="369" mass="38427">MNQWVRRAGLEILSVAVPAGLVMLAAPGPFAWSVAAGLLGCALLPLRHLWPPLAVIGALPAIAGGLGWPSSTVALFALGRRWGRLERTLLWFVSVVVAAVVPVLVTQDLGWRSIVLTVLFAALSAGSPLGVGLLTATRERLTTSLRELEDAREATVAARESAARAEERARIGREVHDAVGHHATLIAVGAAALAASTQEEPTREAAERLRAQAKEALGEMRSALGLVPTQDRPGSLRQLVDRARATGLDVLYETRGDAVPLSAAADRALYRVVQEALTNAARHAPGSTVRVFVDRRPASEVRVEVCNGPGRPVPGAFGVGGAGLAGLAERVRSAGGTLTSGVVENGGGWRVAATLHHPEPAPGPPRVGV</sequence>
<dbReference type="Gene3D" id="3.30.565.10">
    <property type="entry name" value="Histidine kinase-like ATPase, C-terminal domain"/>
    <property type="match status" value="1"/>
</dbReference>
<accession>A0ABN2NGQ9</accession>
<keyword evidence="8" id="KW-0902">Two-component regulatory system</keyword>
<comment type="catalytic activity">
    <reaction evidence="1">
        <text>ATP + protein L-histidine = ADP + protein N-phospho-L-histidine.</text>
        <dbReference type="EC" id="2.7.13.3"/>
    </reaction>
</comment>
<gene>
    <name evidence="12" type="ORF">GCM10009836_54650</name>
</gene>
<dbReference type="InterPro" id="IPR036890">
    <property type="entry name" value="HATPase_C_sf"/>
</dbReference>
<evidence type="ECO:0000256" key="5">
    <source>
        <dbReference type="ARBA" id="ARBA00022741"/>
    </source>
</evidence>
<keyword evidence="5" id="KW-0547">Nucleotide-binding</keyword>
<dbReference type="Proteomes" id="UP001500449">
    <property type="component" value="Unassembled WGS sequence"/>
</dbReference>
<keyword evidence="3" id="KW-0597">Phosphoprotein</keyword>
<dbReference type="PANTHER" id="PTHR24421:SF10">
    <property type="entry name" value="NITRATE_NITRITE SENSOR PROTEIN NARQ"/>
    <property type="match status" value="1"/>
</dbReference>
<dbReference type="Pfam" id="PF07730">
    <property type="entry name" value="HisKA_3"/>
    <property type="match status" value="1"/>
</dbReference>
<protein>
    <recommendedName>
        <fullName evidence="2">histidine kinase</fullName>
        <ecNumber evidence="2">2.7.13.3</ecNumber>
    </recommendedName>
</protein>
<dbReference type="RefSeq" id="WP_344423129.1">
    <property type="nucleotide sequence ID" value="NZ_BAAAQK010000022.1"/>
</dbReference>
<dbReference type="Pfam" id="PF02518">
    <property type="entry name" value="HATPase_c"/>
    <property type="match status" value="1"/>
</dbReference>
<feature type="transmembrane region" description="Helical" evidence="9">
    <location>
        <begin position="52"/>
        <end position="77"/>
    </location>
</feature>
<evidence type="ECO:0000256" key="1">
    <source>
        <dbReference type="ARBA" id="ARBA00000085"/>
    </source>
</evidence>
<dbReference type="EMBL" id="BAAAQK010000022">
    <property type="protein sequence ID" value="GAA1867310.1"/>
    <property type="molecule type" value="Genomic_DNA"/>
</dbReference>
<evidence type="ECO:0000259" key="10">
    <source>
        <dbReference type="Pfam" id="PF02518"/>
    </source>
</evidence>
<evidence type="ECO:0000256" key="6">
    <source>
        <dbReference type="ARBA" id="ARBA00022777"/>
    </source>
</evidence>
<feature type="transmembrane region" description="Helical" evidence="9">
    <location>
        <begin position="113"/>
        <end position="136"/>
    </location>
</feature>
<evidence type="ECO:0000256" key="2">
    <source>
        <dbReference type="ARBA" id="ARBA00012438"/>
    </source>
</evidence>
<keyword evidence="7" id="KW-0067">ATP-binding</keyword>
<keyword evidence="6" id="KW-0418">Kinase</keyword>
<dbReference type="EC" id="2.7.13.3" evidence="2"/>
<evidence type="ECO:0000259" key="11">
    <source>
        <dbReference type="Pfam" id="PF07730"/>
    </source>
</evidence>
<organism evidence="12 13">
    <name type="scientific">Pseudonocardia ailaonensis</name>
    <dbReference type="NCBI Taxonomy" id="367279"/>
    <lineage>
        <taxon>Bacteria</taxon>
        <taxon>Bacillati</taxon>
        <taxon>Actinomycetota</taxon>
        <taxon>Actinomycetes</taxon>
        <taxon>Pseudonocardiales</taxon>
        <taxon>Pseudonocardiaceae</taxon>
        <taxon>Pseudonocardia</taxon>
    </lineage>
</organism>
<evidence type="ECO:0000256" key="7">
    <source>
        <dbReference type="ARBA" id="ARBA00022840"/>
    </source>
</evidence>
<proteinExistence type="predicted"/>
<evidence type="ECO:0000313" key="12">
    <source>
        <dbReference type="EMBL" id="GAA1867310.1"/>
    </source>
</evidence>